<dbReference type="PROSITE" id="PS50850">
    <property type="entry name" value="MFS"/>
    <property type="match status" value="1"/>
</dbReference>
<feature type="domain" description="Major facilitator superfamily (MFS) profile" evidence="7">
    <location>
        <begin position="92"/>
        <end position="519"/>
    </location>
</feature>
<feature type="transmembrane region" description="Helical" evidence="6">
    <location>
        <begin position="181"/>
        <end position="201"/>
    </location>
</feature>
<feature type="transmembrane region" description="Helical" evidence="6">
    <location>
        <begin position="402"/>
        <end position="423"/>
    </location>
</feature>
<proteinExistence type="predicted"/>
<dbReference type="Proteomes" id="UP000323386">
    <property type="component" value="Unassembled WGS sequence"/>
</dbReference>
<evidence type="ECO:0000256" key="6">
    <source>
        <dbReference type="SAM" id="Phobius"/>
    </source>
</evidence>
<evidence type="ECO:0000256" key="3">
    <source>
        <dbReference type="ARBA" id="ARBA00022989"/>
    </source>
</evidence>
<comment type="subcellular location">
    <subcellularLocation>
        <location evidence="1">Membrane</location>
        <topology evidence="1">Multi-pass membrane protein</topology>
    </subcellularLocation>
</comment>
<feature type="transmembrane region" description="Helical" evidence="6">
    <location>
        <begin position="158"/>
        <end position="175"/>
    </location>
</feature>
<feature type="transmembrane region" description="Helical" evidence="6">
    <location>
        <begin position="490"/>
        <end position="515"/>
    </location>
</feature>
<evidence type="ECO:0000313" key="8">
    <source>
        <dbReference type="EMBL" id="SPO37419.1"/>
    </source>
</evidence>
<evidence type="ECO:0000256" key="2">
    <source>
        <dbReference type="ARBA" id="ARBA00022692"/>
    </source>
</evidence>
<dbReference type="AlphaFoldDB" id="A0A5C3F1Q3"/>
<feature type="transmembrane region" description="Helical" evidence="6">
    <location>
        <begin position="462"/>
        <end position="484"/>
    </location>
</feature>
<feature type="transmembrane region" description="Helical" evidence="6">
    <location>
        <begin position="90"/>
        <end position="114"/>
    </location>
</feature>
<keyword evidence="4 6" id="KW-0472">Membrane</keyword>
<dbReference type="SUPFAM" id="SSF103473">
    <property type="entry name" value="MFS general substrate transporter"/>
    <property type="match status" value="1"/>
</dbReference>
<reference evidence="8 9" key="1">
    <citation type="submission" date="2018-03" db="EMBL/GenBank/DDBJ databases">
        <authorList>
            <person name="Guldener U."/>
        </authorList>
    </citation>
    <scope>NUCLEOTIDE SEQUENCE [LARGE SCALE GENOMIC DNA]</scope>
    <source>
        <strain evidence="8 9">DAOM196992</strain>
    </source>
</reference>
<dbReference type="GO" id="GO:0042908">
    <property type="term" value="P:xenobiotic transport"/>
    <property type="evidence" value="ECO:0007669"/>
    <property type="project" value="UniProtKB-ARBA"/>
</dbReference>
<gene>
    <name evidence="8" type="ORF">PSFLO_02892</name>
</gene>
<dbReference type="EMBL" id="OOIP01000007">
    <property type="protein sequence ID" value="SPO37419.1"/>
    <property type="molecule type" value="Genomic_DNA"/>
</dbReference>
<evidence type="ECO:0000259" key="7">
    <source>
        <dbReference type="PROSITE" id="PS50850"/>
    </source>
</evidence>
<feature type="transmembrane region" description="Helical" evidence="6">
    <location>
        <begin position="323"/>
        <end position="350"/>
    </location>
</feature>
<dbReference type="InterPro" id="IPR036259">
    <property type="entry name" value="MFS_trans_sf"/>
</dbReference>
<keyword evidence="3 6" id="KW-1133">Transmembrane helix</keyword>
<organism evidence="8 9">
    <name type="scientific">Pseudozyma flocculosa</name>
    <dbReference type="NCBI Taxonomy" id="84751"/>
    <lineage>
        <taxon>Eukaryota</taxon>
        <taxon>Fungi</taxon>
        <taxon>Dikarya</taxon>
        <taxon>Basidiomycota</taxon>
        <taxon>Ustilaginomycotina</taxon>
        <taxon>Ustilaginomycetes</taxon>
        <taxon>Ustilaginales</taxon>
        <taxon>Ustilaginaceae</taxon>
        <taxon>Pseudozyma</taxon>
    </lineage>
</organism>
<feature type="compositionally biased region" description="Polar residues" evidence="5">
    <location>
        <begin position="1"/>
        <end position="25"/>
    </location>
</feature>
<feature type="transmembrane region" description="Helical" evidence="6">
    <location>
        <begin position="429"/>
        <end position="450"/>
    </location>
</feature>
<evidence type="ECO:0000256" key="4">
    <source>
        <dbReference type="ARBA" id="ARBA00023136"/>
    </source>
</evidence>
<name>A0A5C3F1Q3_9BASI</name>
<evidence type="ECO:0000256" key="1">
    <source>
        <dbReference type="ARBA" id="ARBA00004141"/>
    </source>
</evidence>
<protein>
    <submittedName>
        <fullName evidence="8">Related to multidrug resistant protein</fullName>
    </submittedName>
</protein>
<sequence>MRPTTSRSDQSVSLAATSGPSTPTAEHNDPHHPDAATSSDLEASPTAPATPAIEKQQQHLHGDDKLVTWAHGPPEADPDNPLGWSKMRKWGTVVVVSAASFCVTSTSSIISLAYDGIMQDFKISKIVSILGLSLFVAGLGLGPMFLAPLSEFYGRRPIYLCSFSAFFLLGFPVSFANNPAVFFIFRFLTGFGGSALLSVAGGSVSDCFDQRDLYIPMAVFTLSPFLGPASGSLLSGFINQNVQWRWSFWVINIWSACTLVAIYFFAPETYAPIILAKRARRLRKQTGDDKLYAQHERNIGQKSVVRTIATSCTRPFELLINEYMLALLCIWSALLLGLLYLLFIAFPIVFRQHGFNVQEVGLSFVGIGLGQLVALASMPYWARKYAAAREAGGGVAPPEARLPVAMAGALIMPVGLFAFAFTSYASVPWIVPILASILIGLAIGLTYISIFSFTVDAYRPVAASAMAANSIVRSSWAAAFPLFAGQMYSGLGVVGASALLAGLNVLMVPLPFLFYRYGARIRAKSKFTNSAQT</sequence>
<dbReference type="GO" id="GO:0005886">
    <property type="term" value="C:plasma membrane"/>
    <property type="evidence" value="ECO:0007669"/>
    <property type="project" value="TreeGrafter"/>
</dbReference>
<dbReference type="PANTHER" id="PTHR23502">
    <property type="entry name" value="MAJOR FACILITATOR SUPERFAMILY"/>
    <property type="match status" value="1"/>
</dbReference>
<feature type="transmembrane region" description="Helical" evidence="6">
    <location>
        <begin position="362"/>
        <end position="382"/>
    </location>
</feature>
<evidence type="ECO:0000313" key="9">
    <source>
        <dbReference type="Proteomes" id="UP000323386"/>
    </source>
</evidence>
<dbReference type="Gene3D" id="1.20.1250.20">
    <property type="entry name" value="MFS general substrate transporter like domains"/>
    <property type="match status" value="1"/>
</dbReference>
<feature type="transmembrane region" description="Helical" evidence="6">
    <location>
        <begin position="213"/>
        <end position="234"/>
    </location>
</feature>
<dbReference type="InterPro" id="IPR005829">
    <property type="entry name" value="Sugar_transporter_CS"/>
</dbReference>
<feature type="transmembrane region" description="Helical" evidence="6">
    <location>
        <begin position="246"/>
        <end position="275"/>
    </location>
</feature>
<feature type="transmembrane region" description="Helical" evidence="6">
    <location>
        <begin position="126"/>
        <end position="146"/>
    </location>
</feature>
<accession>A0A5C3F1Q3</accession>
<evidence type="ECO:0000256" key="5">
    <source>
        <dbReference type="SAM" id="MobiDB-lite"/>
    </source>
</evidence>
<dbReference type="PROSITE" id="PS00216">
    <property type="entry name" value="SUGAR_TRANSPORT_1"/>
    <property type="match status" value="1"/>
</dbReference>
<dbReference type="Pfam" id="PF07690">
    <property type="entry name" value="MFS_1"/>
    <property type="match status" value="1"/>
</dbReference>
<dbReference type="FunFam" id="1.20.1250.20:FF:000082">
    <property type="entry name" value="MFS multidrug transporter, putative"/>
    <property type="match status" value="1"/>
</dbReference>
<keyword evidence="2 6" id="KW-0812">Transmembrane</keyword>
<dbReference type="OrthoDB" id="3561359at2759"/>
<dbReference type="CDD" id="cd17323">
    <property type="entry name" value="MFS_Tpo1_MDR_like"/>
    <property type="match status" value="1"/>
</dbReference>
<dbReference type="GO" id="GO:0022857">
    <property type="term" value="F:transmembrane transporter activity"/>
    <property type="evidence" value="ECO:0007669"/>
    <property type="project" value="InterPro"/>
</dbReference>
<dbReference type="InterPro" id="IPR011701">
    <property type="entry name" value="MFS"/>
</dbReference>
<keyword evidence="9" id="KW-1185">Reference proteome</keyword>
<dbReference type="InterPro" id="IPR020846">
    <property type="entry name" value="MFS_dom"/>
</dbReference>
<feature type="region of interest" description="Disordered" evidence="5">
    <location>
        <begin position="1"/>
        <end position="61"/>
    </location>
</feature>
<dbReference type="GO" id="GO:0140115">
    <property type="term" value="P:export across plasma membrane"/>
    <property type="evidence" value="ECO:0007669"/>
    <property type="project" value="UniProtKB-ARBA"/>
</dbReference>
<dbReference type="PANTHER" id="PTHR23502:SF7">
    <property type="entry name" value="DRUG_PROTON ANTIPORTER YHK8-RELATED"/>
    <property type="match status" value="1"/>
</dbReference>